<evidence type="ECO:0000313" key="7">
    <source>
        <dbReference type="Proteomes" id="UP000316855"/>
    </source>
</evidence>
<sequence length="243" mass="26211">MISVKNLCVQVGEFRLKDVSFEVPGGHYAVLMGKTGSGKTTILETICGLKKVQSGTVSLNGNQMTHASPAEREIGYVPQDGVLFHTMTVRDNLSFALELRKWSQREINIRVEELAELLGISNLLNRTPFGLSGGETQRVALGRALAAKPSILCLDEPLSALDENTRGDMCTLLSEVQRMTGVTTLHITHNASESERLGDIKLAIVDGVVCSLPSKTAEFAEDTTTSSQEPESKAGPSARLKAQ</sequence>
<keyword evidence="3 6" id="KW-0067">ATP-binding</keyword>
<name>A0A517V8J1_9PLAN</name>
<evidence type="ECO:0000256" key="3">
    <source>
        <dbReference type="ARBA" id="ARBA00022840"/>
    </source>
</evidence>
<dbReference type="InterPro" id="IPR003593">
    <property type="entry name" value="AAA+_ATPase"/>
</dbReference>
<dbReference type="PANTHER" id="PTHR42781">
    <property type="entry name" value="SPERMIDINE/PUTRESCINE IMPORT ATP-BINDING PROTEIN POTA"/>
    <property type="match status" value="1"/>
</dbReference>
<dbReference type="OrthoDB" id="9802264at2"/>
<keyword evidence="2" id="KW-0547">Nucleotide-binding</keyword>
<keyword evidence="7" id="KW-1185">Reference proteome</keyword>
<dbReference type="PANTHER" id="PTHR42781:SF4">
    <property type="entry name" value="SPERMIDINE_PUTRESCINE IMPORT ATP-BINDING PROTEIN POTA"/>
    <property type="match status" value="1"/>
</dbReference>
<dbReference type="PROSITE" id="PS50893">
    <property type="entry name" value="ABC_TRANSPORTER_2"/>
    <property type="match status" value="1"/>
</dbReference>
<dbReference type="InterPro" id="IPR027417">
    <property type="entry name" value="P-loop_NTPase"/>
</dbReference>
<dbReference type="GO" id="GO:0016887">
    <property type="term" value="F:ATP hydrolysis activity"/>
    <property type="evidence" value="ECO:0007669"/>
    <property type="project" value="InterPro"/>
</dbReference>
<dbReference type="KEGG" id="gax:Pan161_09380"/>
<feature type="domain" description="ABC transporter" evidence="5">
    <location>
        <begin position="2"/>
        <end position="231"/>
    </location>
</feature>
<evidence type="ECO:0000256" key="1">
    <source>
        <dbReference type="ARBA" id="ARBA00022448"/>
    </source>
</evidence>
<dbReference type="EMBL" id="CP036343">
    <property type="protein sequence ID" value="QDT89309.1"/>
    <property type="molecule type" value="Genomic_DNA"/>
</dbReference>
<feature type="region of interest" description="Disordered" evidence="4">
    <location>
        <begin position="218"/>
        <end position="243"/>
    </location>
</feature>
<organism evidence="6 7">
    <name type="scientific">Gimesia algae</name>
    <dbReference type="NCBI Taxonomy" id="2527971"/>
    <lineage>
        <taxon>Bacteria</taxon>
        <taxon>Pseudomonadati</taxon>
        <taxon>Planctomycetota</taxon>
        <taxon>Planctomycetia</taxon>
        <taxon>Planctomycetales</taxon>
        <taxon>Planctomycetaceae</taxon>
        <taxon>Gimesia</taxon>
    </lineage>
</organism>
<reference evidence="6 7" key="1">
    <citation type="submission" date="2019-02" db="EMBL/GenBank/DDBJ databases">
        <title>Deep-cultivation of Planctomycetes and their phenomic and genomic characterization uncovers novel biology.</title>
        <authorList>
            <person name="Wiegand S."/>
            <person name="Jogler M."/>
            <person name="Boedeker C."/>
            <person name="Pinto D."/>
            <person name="Vollmers J."/>
            <person name="Rivas-Marin E."/>
            <person name="Kohn T."/>
            <person name="Peeters S.H."/>
            <person name="Heuer A."/>
            <person name="Rast P."/>
            <person name="Oberbeckmann S."/>
            <person name="Bunk B."/>
            <person name="Jeske O."/>
            <person name="Meyerdierks A."/>
            <person name="Storesund J.E."/>
            <person name="Kallscheuer N."/>
            <person name="Luecker S."/>
            <person name="Lage O.M."/>
            <person name="Pohl T."/>
            <person name="Merkel B.J."/>
            <person name="Hornburger P."/>
            <person name="Mueller R.-W."/>
            <person name="Bruemmer F."/>
            <person name="Labrenz M."/>
            <person name="Spormann A.M."/>
            <person name="Op den Camp H."/>
            <person name="Overmann J."/>
            <person name="Amann R."/>
            <person name="Jetten M.S.M."/>
            <person name="Mascher T."/>
            <person name="Medema M.H."/>
            <person name="Devos D.P."/>
            <person name="Kaster A.-K."/>
            <person name="Ovreas L."/>
            <person name="Rohde M."/>
            <person name="Galperin M.Y."/>
            <person name="Jogler C."/>
        </authorList>
    </citation>
    <scope>NUCLEOTIDE SEQUENCE [LARGE SCALE GENOMIC DNA]</scope>
    <source>
        <strain evidence="6 7">Pan161</strain>
    </source>
</reference>
<evidence type="ECO:0000313" key="6">
    <source>
        <dbReference type="EMBL" id="QDT89309.1"/>
    </source>
</evidence>
<dbReference type="Pfam" id="PF00005">
    <property type="entry name" value="ABC_tran"/>
    <property type="match status" value="1"/>
</dbReference>
<dbReference type="RefSeq" id="WP_145224424.1">
    <property type="nucleotide sequence ID" value="NZ_CP036343.1"/>
</dbReference>
<keyword evidence="1" id="KW-0813">Transport</keyword>
<dbReference type="GO" id="GO:0005524">
    <property type="term" value="F:ATP binding"/>
    <property type="evidence" value="ECO:0007669"/>
    <property type="project" value="UniProtKB-KW"/>
</dbReference>
<proteinExistence type="predicted"/>
<gene>
    <name evidence="6" type="primary">cysA_2</name>
    <name evidence="6" type="ORF">Pan161_09380</name>
</gene>
<evidence type="ECO:0000259" key="5">
    <source>
        <dbReference type="PROSITE" id="PS50893"/>
    </source>
</evidence>
<accession>A0A517V8J1</accession>
<evidence type="ECO:0000256" key="2">
    <source>
        <dbReference type="ARBA" id="ARBA00022741"/>
    </source>
</evidence>
<dbReference type="SUPFAM" id="SSF52540">
    <property type="entry name" value="P-loop containing nucleoside triphosphate hydrolases"/>
    <property type="match status" value="1"/>
</dbReference>
<dbReference type="Gene3D" id="3.40.50.300">
    <property type="entry name" value="P-loop containing nucleotide triphosphate hydrolases"/>
    <property type="match status" value="1"/>
</dbReference>
<evidence type="ECO:0000256" key="4">
    <source>
        <dbReference type="SAM" id="MobiDB-lite"/>
    </source>
</evidence>
<dbReference type="InterPro" id="IPR050093">
    <property type="entry name" value="ABC_SmlMolc_Importer"/>
</dbReference>
<dbReference type="Proteomes" id="UP000316855">
    <property type="component" value="Chromosome"/>
</dbReference>
<dbReference type="SMART" id="SM00382">
    <property type="entry name" value="AAA"/>
    <property type="match status" value="1"/>
</dbReference>
<protein>
    <submittedName>
        <fullName evidence="6">Sulfate/thiosulfate import ATP-binding protein CysA</fullName>
    </submittedName>
</protein>
<dbReference type="AlphaFoldDB" id="A0A517V8J1"/>
<dbReference type="InterPro" id="IPR003439">
    <property type="entry name" value="ABC_transporter-like_ATP-bd"/>
</dbReference>